<dbReference type="GO" id="GO:0050660">
    <property type="term" value="F:flavin adenine dinucleotide binding"/>
    <property type="evidence" value="ECO:0007669"/>
    <property type="project" value="InterPro"/>
</dbReference>
<dbReference type="PANTHER" id="PTHR43153">
    <property type="entry name" value="ELECTRON TRANSFER FLAVOPROTEIN ALPHA"/>
    <property type="match status" value="1"/>
</dbReference>
<dbReference type="Pfam" id="PF12838">
    <property type="entry name" value="Fer4_7"/>
    <property type="match status" value="1"/>
</dbReference>
<keyword evidence="2" id="KW-0813">Transport</keyword>
<feature type="binding site" evidence="12">
    <location>
        <begin position="327"/>
        <end position="331"/>
    </location>
    <ligand>
        <name>FAD</name>
        <dbReference type="ChEBI" id="CHEBI:57692"/>
    </ligand>
</feature>
<dbReference type="AlphaFoldDB" id="A0A2J0LKG3"/>
<feature type="domain" description="4Fe-4S ferredoxin-type" evidence="13">
    <location>
        <begin position="1"/>
        <end position="30"/>
    </location>
</feature>
<dbReference type="Proteomes" id="UP000231267">
    <property type="component" value="Unassembled WGS sequence"/>
</dbReference>
<dbReference type="Gene3D" id="3.30.70.20">
    <property type="match status" value="1"/>
</dbReference>
<dbReference type="PROSITE" id="PS51379">
    <property type="entry name" value="4FE4S_FER_2"/>
    <property type="match status" value="2"/>
</dbReference>
<dbReference type="Pfam" id="PF00766">
    <property type="entry name" value="ETF_alpha"/>
    <property type="match status" value="1"/>
</dbReference>
<dbReference type="CDD" id="cd01715">
    <property type="entry name" value="ETF_alpha"/>
    <property type="match status" value="1"/>
</dbReference>
<dbReference type="InterPro" id="IPR001308">
    <property type="entry name" value="ETF_a/FixB"/>
</dbReference>
<dbReference type="InterPro" id="IPR033947">
    <property type="entry name" value="ETF_alpha_N"/>
</dbReference>
<dbReference type="EMBL" id="PFGP01000062">
    <property type="protein sequence ID" value="PIW66530.1"/>
    <property type="molecule type" value="Genomic_DNA"/>
</dbReference>
<keyword evidence="4" id="KW-0479">Metal-binding</keyword>
<comment type="caution">
    <text evidence="14">The sequence shown here is derived from an EMBL/GenBank/DDBJ whole genome shotgun (WGS) entry which is preliminary data.</text>
</comment>
<dbReference type="SUPFAM" id="SSF52467">
    <property type="entry name" value="DHS-like NAD/FAD-binding domain"/>
    <property type="match status" value="1"/>
</dbReference>
<gene>
    <name evidence="14" type="ORF">COW11_02815</name>
</gene>
<evidence type="ECO:0000256" key="12">
    <source>
        <dbReference type="PIRSR" id="PIRSR000089-1"/>
    </source>
</evidence>
<dbReference type="GO" id="GO:0046872">
    <property type="term" value="F:metal ion binding"/>
    <property type="evidence" value="ECO:0007669"/>
    <property type="project" value="UniProtKB-KW"/>
</dbReference>
<keyword evidence="7" id="KW-0408">Iron</keyword>
<dbReference type="PROSITE" id="PS00696">
    <property type="entry name" value="ETF_ALPHA"/>
    <property type="match status" value="1"/>
</dbReference>
<dbReference type="InterPro" id="IPR018206">
    <property type="entry name" value="ETF_asu_C_CS"/>
</dbReference>
<evidence type="ECO:0000256" key="3">
    <source>
        <dbReference type="ARBA" id="ARBA00022630"/>
    </source>
</evidence>
<proteinExistence type="inferred from homology"/>
<evidence type="ECO:0000313" key="15">
    <source>
        <dbReference type="Proteomes" id="UP000231267"/>
    </source>
</evidence>
<comment type="function">
    <text evidence="9">The electron transfer flavoprotein serves as a specific electron acceptor for other dehydrogenases. It transfers the electrons to the main respiratory chain via ETF-ubiquinone oxidoreductase (ETF dehydrogenase).</text>
</comment>
<dbReference type="PIRSF" id="PIRSF000089">
    <property type="entry name" value="Electra_flavoP_a"/>
    <property type="match status" value="1"/>
</dbReference>
<keyword evidence="3" id="KW-0285">Flavoprotein</keyword>
<dbReference type="GO" id="GO:0051536">
    <property type="term" value="F:iron-sulfur cluster binding"/>
    <property type="evidence" value="ECO:0007669"/>
    <property type="project" value="UniProtKB-KW"/>
</dbReference>
<feature type="binding site" evidence="12">
    <location>
        <begin position="313"/>
        <end position="314"/>
    </location>
    <ligand>
        <name>FAD</name>
        <dbReference type="ChEBI" id="CHEBI:57692"/>
    </ligand>
</feature>
<comment type="similarity">
    <text evidence="1">Belongs to the ETF alpha-subunit/FixB family.</text>
</comment>
<dbReference type="InterPro" id="IPR029035">
    <property type="entry name" value="DHS-like_NAD/FAD-binding_dom"/>
</dbReference>
<protein>
    <recommendedName>
        <fullName evidence="10">Electron transfer flavoprotein subunit alpha</fullName>
    </recommendedName>
    <alternativeName>
        <fullName evidence="11">Electron transfer flavoprotein large subunit</fullName>
    </alternativeName>
</protein>
<name>A0A2J0LKG3_9BACT</name>
<evidence type="ECO:0000256" key="10">
    <source>
        <dbReference type="ARBA" id="ARBA00068674"/>
    </source>
</evidence>
<evidence type="ECO:0000256" key="8">
    <source>
        <dbReference type="ARBA" id="ARBA00023014"/>
    </source>
</evidence>
<dbReference type="Pfam" id="PF01012">
    <property type="entry name" value="ETF"/>
    <property type="match status" value="1"/>
</dbReference>
<dbReference type="FunFam" id="3.40.50.1220:FF:000001">
    <property type="entry name" value="Electron transfer flavoprotein, alpha subunit"/>
    <property type="match status" value="1"/>
</dbReference>
<sequence length="401" mass="43750">MNIRVIKNLCVGCKLCVKVCPFGAITMPQHKAEIDLDKCTLCGACVTECKFGAIELTKAQVHQPQAVNLADYKGVWVFCEQKKGHVQNISYELLGKGRELADKLGVYLGGVLLGDNIAGKANDLIHRGADKVYLVESKKLENYQPEPYSNVLIDLVEKYKPEILLCGATFIGRSLIPRVAVNLNAGLTADCTGLEIDPEKKILLQTRPAFGGNIMATIICPDYRPQMSTVRHKVMKEAVVDTKRKGEIIKEAFADERLISRTRILDIIDEIEETINLAEADIIVSGGRGLGAPENFSLIRDLAKALGGAVGASRSAVDADWIPYSHQVGQTGKTVCPKIYIACGISGQIQHLAGMSSSDIIIAINKDPDAPIFNFATYGIVGDLFQIVPLLTKRFKEILKK</sequence>
<dbReference type="SUPFAM" id="SSF54862">
    <property type="entry name" value="4Fe-4S ferredoxins"/>
    <property type="match status" value="1"/>
</dbReference>
<feature type="binding site" evidence="12">
    <location>
        <begin position="344"/>
        <end position="351"/>
    </location>
    <ligand>
        <name>FAD</name>
        <dbReference type="ChEBI" id="CHEBI:57692"/>
    </ligand>
</feature>
<organism evidence="14 15">
    <name type="scientific">Candidatus Taenaricola geysiri</name>
    <dbReference type="NCBI Taxonomy" id="1974752"/>
    <lineage>
        <taxon>Bacteria</taxon>
        <taxon>Pseudomonadati</taxon>
        <taxon>Candidatus Omnitrophota</taxon>
        <taxon>Candidatus Taenaricola</taxon>
    </lineage>
</organism>
<evidence type="ECO:0000256" key="2">
    <source>
        <dbReference type="ARBA" id="ARBA00022448"/>
    </source>
</evidence>
<dbReference type="PANTHER" id="PTHR43153:SF1">
    <property type="entry name" value="ELECTRON TRANSFER FLAVOPROTEIN SUBUNIT ALPHA, MITOCHONDRIAL"/>
    <property type="match status" value="1"/>
</dbReference>
<dbReference type="InterPro" id="IPR014729">
    <property type="entry name" value="Rossmann-like_a/b/a_fold"/>
</dbReference>
<keyword evidence="6" id="KW-0249">Electron transport</keyword>
<dbReference type="InterPro" id="IPR017896">
    <property type="entry name" value="4Fe4S_Fe-S-bd"/>
</dbReference>
<evidence type="ECO:0000256" key="7">
    <source>
        <dbReference type="ARBA" id="ARBA00023004"/>
    </source>
</evidence>
<accession>A0A2J0LKG3</accession>
<evidence type="ECO:0000259" key="13">
    <source>
        <dbReference type="PROSITE" id="PS51379"/>
    </source>
</evidence>
<dbReference type="GO" id="GO:0009055">
    <property type="term" value="F:electron transfer activity"/>
    <property type="evidence" value="ECO:0007669"/>
    <property type="project" value="InterPro"/>
</dbReference>
<dbReference type="InterPro" id="IPR014730">
    <property type="entry name" value="ETF_a/b_N"/>
</dbReference>
<dbReference type="SMART" id="SM00893">
    <property type="entry name" value="ETF"/>
    <property type="match status" value="1"/>
</dbReference>
<evidence type="ECO:0000256" key="11">
    <source>
        <dbReference type="ARBA" id="ARBA00079299"/>
    </source>
</evidence>
<dbReference type="InterPro" id="IPR017900">
    <property type="entry name" value="4Fe4S_Fe_S_CS"/>
</dbReference>
<evidence type="ECO:0000256" key="5">
    <source>
        <dbReference type="ARBA" id="ARBA00022827"/>
    </source>
</evidence>
<evidence type="ECO:0000256" key="4">
    <source>
        <dbReference type="ARBA" id="ARBA00022723"/>
    </source>
</evidence>
<reference evidence="14 15" key="1">
    <citation type="submission" date="2017-09" db="EMBL/GenBank/DDBJ databases">
        <title>Depth-based differentiation of microbial function through sediment-hosted aquifers and enrichment of novel symbionts in the deep terrestrial subsurface.</title>
        <authorList>
            <person name="Probst A.J."/>
            <person name="Ladd B."/>
            <person name="Jarett J.K."/>
            <person name="Geller-Mcgrath D.E."/>
            <person name="Sieber C.M."/>
            <person name="Emerson J.B."/>
            <person name="Anantharaman K."/>
            <person name="Thomas B.C."/>
            <person name="Malmstrom R."/>
            <person name="Stieglmeier M."/>
            <person name="Klingl A."/>
            <person name="Woyke T."/>
            <person name="Ryan C.M."/>
            <person name="Banfield J.F."/>
        </authorList>
    </citation>
    <scope>NUCLEOTIDE SEQUENCE [LARGE SCALE GENOMIC DNA]</scope>
    <source>
        <strain evidence="14">CG12_big_fil_rev_8_21_14_0_65_43_15</strain>
    </source>
</reference>
<dbReference type="Gene3D" id="3.40.50.1220">
    <property type="entry name" value="TPP-binding domain"/>
    <property type="match status" value="1"/>
</dbReference>
<evidence type="ECO:0000256" key="6">
    <source>
        <dbReference type="ARBA" id="ARBA00022982"/>
    </source>
</evidence>
<keyword evidence="5 12" id="KW-0274">FAD</keyword>
<comment type="cofactor">
    <cofactor evidence="12">
        <name>FAD</name>
        <dbReference type="ChEBI" id="CHEBI:57692"/>
    </cofactor>
    <text evidence="12">Binds 1 FAD per dimer.</text>
</comment>
<keyword evidence="8" id="KW-0411">Iron-sulfur</keyword>
<evidence type="ECO:0000256" key="9">
    <source>
        <dbReference type="ARBA" id="ARBA00025649"/>
    </source>
</evidence>
<dbReference type="Gene3D" id="3.40.50.620">
    <property type="entry name" value="HUPs"/>
    <property type="match status" value="1"/>
</dbReference>
<evidence type="ECO:0000313" key="14">
    <source>
        <dbReference type="EMBL" id="PIW66530.1"/>
    </source>
</evidence>
<feature type="domain" description="4Fe-4S ferredoxin-type" evidence="13">
    <location>
        <begin position="31"/>
        <end position="59"/>
    </location>
</feature>
<dbReference type="PROSITE" id="PS00198">
    <property type="entry name" value="4FE4S_FER_1"/>
    <property type="match status" value="1"/>
</dbReference>
<evidence type="ECO:0000256" key="1">
    <source>
        <dbReference type="ARBA" id="ARBA00005817"/>
    </source>
</evidence>
<feature type="binding site" evidence="12">
    <location>
        <position position="365"/>
    </location>
    <ligand>
        <name>FAD</name>
        <dbReference type="ChEBI" id="CHEBI:57692"/>
    </ligand>
</feature>
<feature type="binding site" evidence="12">
    <location>
        <position position="288"/>
    </location>
    <ligand>
        <name>FAD</name>
        <dbReference type="ChEBI" id="CHEBI:57692"/>
    </ligand>
</feature>
<dbReference type="InterPro" id="IPR014731">
    <property type="entry name" value="ETF_asu_C"/>
</dbReference>
<dbReference type="SUPFAM" id="SSF52402">
    <property type="entry name" value="Adenine nucleotide alpha hydrolases-like"/>
    <property type="match status" value="1"/>
</dbReference>
<dbReference type="GO" id="GO:0033539">
    <property type="term" value="P:fatty acid beta-oxidation using acyl-CoA dehydrogenase"/>
    <property type="evidence" value="ECO:0007669"/>
    <property type="project" value="TreeGrafter"/>
</dbReference>